<evidence type="ECO:0000313" key="3">
    <source>
        <dbReference type="Proteomes" id="UP000799770"/>
    </source>
</evidence>
<feature type="compositionally biased region" description="Polar residues" evidence="1">
    <location>
        <begin position="146"/>
        <end position="155"/>
    </location>
</feature>
<feature type="compositionally biased region" description="Polar residues" evidence="1">
    <location>
        <begin position="78"/>
        <end position="102"/>
    </location>
</feature>
<accession>A0A6A5Z1Y3</accession>
<evidence type="ECO:0000256" key="1">
    <source>
        <dbReference type="SAM" id="MobiDB-lite"/>
    </source>
</evidence>
<evidence type="ECO:0000313" key="2">
    <source>
        <dbReference type="EMBL" id="KAF2112408.1"/>
    </source>
</evidence>
<name>A0A6A5Z1Y3_9PLEO</name>
<gene>
    <name evidence="2" type="ORF">BDV96DRAFT_649197</name>
</gene>
<reference evidence="2" key="1">
    <citation type="journal article" date="2020" name="Stud. Mycol.">
        <title>101 Dothideomycetes genomes: a test case for predicting lifestyles and emergence of pathogens.</title>
        <authorList>
            <person name="Haridas S."/>
            <person name="Albert R."/>
            <person name="Binder M."/>
            <person name="Bloem J."/>
            <person name="Labutti K."/>
            <person name="Salamov A."/>
            <person name="Andreopoulos B."/>
            <person name="Baker S."/>
            <person name="Barry K."/>
            <person name="Bills G."/>
            <person name="Bluhm B."/>
            <person name="Cannon C."/>
            <person name="Castanera R."/>
            <person name="Culley D."/>
            <person name="Daum C."/>
            <person name="Ezra D."/>
            <person name="Gonzalez J."/>
            <person name="Henrissat B."/>
            <person name="Kuo A."/>
            <person name="Liang C."/>
            <person name="Lipzen A."/>
            <person name="Lutzoni F."/>
            <person name="Magnuson J."/>
            <person name="Mondo S."/>
            <person name="Nolan M."/>
            <person name="Ohm R."/>
            <person name="Pangilinan J."/>
            <person name="Park H.-J."/>
            <person name="Ramirez L."/>
            <person name="Alfaro M."/>
            <person name="Sun H."/>
            <person name="Tritt A."/>
            <person name="Yoshinaga Y."/>
            <person name="Zwiers L.-H."/>
            <person name="Turgeon B."/>
            <person name="Goodwin S."/>
            <person name="Spatafora J."/>
            <person name="Crous P."/>
            <person name="Grigoriev I."/>
        </authorList>
    </citation>
    <scope>NUCLEOTIDE SEQUENCE</scope>
    <source>
        <strain evidence="2">CBS 627.86</strain>
    </source>
</reference>
<dbReference type="OrthoDB" id="10658345at2759"/>
<proteinExistence type="predicted"/>
<organism evidence="2 3">
    <name type="scientific">Lophiotrema nucula</name>
    <dbReference type="NCBI Taxonomy" id="690887"/>
    <lineage>
        <taxon>Eukaryota</taxon>
        <taxon>Fungi</taxon>
        <taxon>Dikarya</taxon>
        <taxon>Ascomycota</taxon>
        <taxon>Pezizomycotina</taxon>
        <taxon>Dothideomycetes</taxon>
        <taxon>Pleosporomycetidae</taxon>
        <taxon>Pleosporales</taxon>
        <taxon>Lophiotremataceae</taxon>
        <taxon>Lophiotrema</taxon>
    </lineage>
</organism>
<protein>
    <submittedName>
        <fullName evidence="2">Uncharacterized protein</fullName>
    </submittedName>
</protein>
<keyword evidence="3" id="KW-1185">Reference proteome</keyword>
<dbReference type="AlphaFoldDB" id="A0A6A5Z1Y3"/>
<dbReference type="EMBL" id="ML977331">
    <property type="protein sequence ID" value="KAF2112408.1"/>
    <property type="molecule type" value="Genomic_DNA"/>
</dbReference>
<feature type="region of interest" description="Disordered" evidence="1">
    <location>
        <begin position="21"/>
        <end position="232"/>
    </location>
</feature>
<feature type="compositionally biased region" description="Polar residues" evidence="1">
    <location>
        <begin position="166"/>
        <end position="177"/>
    </location>
</feature>
<dbReference type="Proteomes" id="UP000799770">
    <property type="component" value="Unassembled WGS sequence"/>
</dbReference>
<sequence length="232" mass="25687">MAPNSQASSADWGRYEARFSHTLREDNSSPPAPTGRVGSVDVRHVGGHLPYAPEPESPNLDPSDLVSGPEDANEQHAAHQNYSYYGSPSRSGTPSSYNETTAPQPPHRYRHIPGGPYLSPDEYEIFRSRRNPSPSSGHSSREYITAQGSPQSVTTFDAEEGEDIARNTTPYFTPSHTPSHHSLETDDLDEEEHEGHILRVPESPSPWSPHHHHQSHIAQGAVDEYDNRFTGH</sequence>